<accession>A0ABQ5IRM2</accession>
<sequence length="177" mass="20412">MLEKGSYVPWASHFLRFLNNKQEEGELMRRSIEFGPYVRKMIQNPDKPDDPNAKIIEPLSKMTDSNKQQYFSDLKVMHFLLQGIPNDIYNSVDACTTAKKCGNGSEGESLSTVYERLTTLVNVMERNNIHPLLISINTKFLNSLQPKWSKYVTMTCQNANIKESDFDNLFDSLSQYE</sequence>
<organism evidence="1 2">
    <name type="scientific">Tanacetum coccineum</name>
    <dbReference type="NCBI Taxonomy" id="301880"/>
    <lineage>
        <taxon>Eukaryota</taxon>
        <taxon>Viridiplantae</taxon>
        <taxon>Streptophyta</taxon>
        <taxon>Embryophyta</taxon>
        <taxon>Tracheophyta</taxon>
        <taxon>Spermatophyta</taxon>
        <taxon>Magnoliopsida</taxon>
        <taxon>eudicotyledons</taxon>
        <taxon>Gunneridae</taxon>
        <taxon>Pentapetalae</taxon>
        <taxon>asterids</taxon>
        <taxon>campanulids</taxon>
        <taxon>Asterales</taxon>
        <taxon>Asteraceae</taxon>
        <taxon>Asteroideae</taxon>
        <taxon>Anthemideae</taxon>
        <taxon>Anthemidinae</taxon>
        <taxon>Tanacetum</taxon>
    </lineage>
</organism>
<evidence type="ECO:0000313" key="1">
    <source>
        <dbReference type="EMBL" id="GJU02872.1"/>
    </source>
</evidence>
<protein>
    <submittedName>
        <fullName evidence="1">Uncharacterized protein</fullName>
    </submittedName>
</protein>
<name>A0ABQ5IRM2_9ASTR</name>
<proteinExistence type="predicted"/>
<keyword evidence="2" id="KW-1185">Reference proteome</keyword>
<reference evidence="1" key="2">
    <citation type="submission" date="2022-01" db="EMBL/GenBank/DDBJ databases">
        <authorList>
            <person name="Yamashiro T."/>
            <person name="Shiraishi A."/>
            <person name="Satake H."/>
            <person name="Nakayama K."/>
        </authorList>
    </citation>
    <scope>NUCLEOTIDE SEQUENCE</scope>
</reference>
<gene>
    <name evidence="1" type="ORF">Tco_1113210</name>
</gene>
<dbReference type="Proteomes" id="UP001151760">
    <property type="component" value="Unassembled WGS sequence"/>
</dbReference>
<evidence type="ECO:0000313" key="2">
    <source>
        <dbReference type="Proteomes" id="UP001151760"/>
    </source>
</evidence>
<reference evidence="1" key="1">
    <citation type="journal article" date="2022" name="Int. J. Mol. Sci.">
        <title>Draft Genome of Tanacetum Coccineum: Genomic Comparison of Closely Related Tanacetum-Family Plants.</title>
        <authorList>
            <person name="Yamashiro T."/>
            <person name="Shiraishi A."/>
            <person name="Nakayama K."/>
            <person name="Satake H."/>
        </authorList>
    </citation>
    <scope>NUCLEOTIDE SEQUENCE</scope>
</reference>
<dbReference type="EMBL" id="BQNB010021100">
    <property type="protein sequence ID" value="GJU02872.1"/>
    <property type="molecule type" value="Genomic_DNA"/>
</dbReference>
<comment type="caution">
    <text evidence="1">The sequence shown here is derived from an EMBL/GenBank/DDBJ whole genome shotgun (WGS) entry which is preliminary data.</text>
</comment>